<dbReference type="CDD" id="cd05284">
    <property type="entry name" value="arabinose_DH_like"/>
    <property type="match status" value="1"/>
</dbReference>
<dbReference type="RefSeq" id="WP_020933522.1">
    <property type="nucleotide sequence ID" value="NC_021915.1"/>
</dbReference>
<dbReference type="PANTHER" id="PTHR43401:SF4">
    <property type="entry name" value="D-ARABINOSE 1-DEHYDROGENASE (NADP(+))"/>
    <property type="match status" value="1"/>
</dbReference>
<dbReference type="InterPro" id="IPR013154">
    <property type="entry name" value="ADH-like_N"/>
</dbReference>
<dbReference type="PATRIC" id="fig|1224163.3.peg.105"/>
<protein>
    <submittedName>
        <fullName evidence="7">Zn-dependent alcohol dehydrogenase</fullName>
    </submittedName>
</protein>
<dbReference type="Proteomes" id="UP000015388">
    <property type="component" value="Chromosome"/>
</dbReference>
<reference evidence="7 8" key="1">
    <citation type="submission" date="2012-11" db="EMBL/GenBank/DDBJ databases">
        <title>The complete genome sequence of Corynebacterium maris Coryn-1 (=DSM 45190).</title>
        <authorList>
            <person name="Schaffert L."/>
            <person name="Albersmeier A."/>
            <person name="Kalinowski J."/>
            <person name="Ruckert C."/>
        </authorList>
    </citation>
    <scope>NUCLEOTIDE SEQUENCE [LARGE SCALE GENOMIC DNA]</scope>
    <source>
        <strain evidence="8">Coryn-1</strain>
    </source>
</reference>
<evidence type="ECO:0000256" key="1">
    <source>
        <dbReference type="ARBA" id="ARBA00001947"/>
    </source>
</evidence>
<name>S5SRH0_9CORY</name>
<dbReference type="InterPro" id="IPR036291">
    <property type="entry name" value="NAD(P)-bd_dom_sf"/>
</dbReference>
<keyword evidence="2 5" id="KW-0479">Metal-binding</keyword>
<evidence type="ECO:0000313" key="7">
    <source>
        <dbReference type="EMBL" id="AGS33587.1"/>
    </source>
</evidence>
<comment type="similarity">
    <text evidence="5">Belongs to the zinc-containing alcohol dehydrogenase family.</text>
</comment>
<evidence type="ECO:0000256" key="2">
    <source>
        <dbReference type="ARBA" id="ARBA00022723"/>
    </source>
</evidence>
<dbReference type="InterPro" id="IPR013149">
    <property type="entry name" value="ADH-like_C"/>
</dbReference>
<dbReference type="InterPro" id="IPR002328">
    <property type="entry name" value="ADH_Zn_CS"/>
</dbReference>
<dbReference type="Gene3D" id="3.90.180.10">
    <property type="entry name" value="Medium-chain alcohol dehydrogenases, catalytic domain"/>
    <property type="match status" value="1"/>
</dbReference>
<keyword evidence="4" id="KW-0560">Oxidoreductase</keyword>
<dbReference type="Gene3D" id="3.40.50.720">
    <property type="entry name" value="NAD(P)-binding Rossmann-like Domain"/>
    <property type="match status" value="1"/>
</dbReference>
<evidence type="ECO:0000256" key="3">
    <source>
        <dbReference type="ARBA" id="ARBA00022833"/>
    </source>
</evidence>
<dbReference type="eggNOG" id="COG1064">
    <property type="taxonomic scope" value="Bacteria"/>
</dbReference>
<dbReference type="SUPFAM" id="SSF50129">
    <property type="entry name" value="GroES-like"/>
    <property type="match status" value="1"/>
</dbReference>
<accession>S5SRH0</accession>
<dbReference type="Pfam" id="PF08240">
    <property type="entry name" value="ADH_N"/>
    <property type="match status" value="1"/>
</dbReference>
<dbReference type="PANTHER" id="PTHR43401">
    <property type="entry name" value="L-THREONINE 3-DEHYDROGENASE"/>
    <property type="match status" value="1"/>
</dbReference>
<dbReference type="STRING" id="1224163.B841_00520"/>
<dbReference type="HOGENOM" id="CLU_026673_11_2_11"/>
<dbReference type="InterPro" id="IPR011032">
    <property type="entry name" value="GroES-like_sf"/>
</dbReference>
<dbReference type="GO" id="GO:0008270">
    <property type="term" value="F:zinc ion binding"/>
    <property type="evidence" value="ECO:0007669"/>
    <property type="project" value="InterPro"/>
</dbReference>
<dbReference type="SMART" id="SM00829">
    <property type="entry name" value="PKS_ER"/>
    <property type="match status" value="1"/>
</dbReference>
<dbReference type="KEGG" id="cmd:B841_00520"/>
<evidence type="ECO:0000259" key="6">
    <source>
        <dbReference type="SMART" id="SM00829"/>
    </source>
</evidence>
<evidence type="ECO:0000256" key="5">
    <source>
        <dbReference type="RuleBase" id="RU361277"/>
    </source>
</evidence>
<dbReference type="InterPro" id="IPR020843">
    <property type="entry name" value="ER"/>
</dbReference>
<feature type="domain" description="Enoyl reductase (ER)" evidence="6">
    <location>
        <begin position="13"/>
        <end position="347"/>
    </location>
</feature>
<proteinExistence type="inferred from homology"/>
<organism evidence="7 8">
    <name type="scientific">Corynebacterium maris DSM 45190</name>
    <dbReference type="NCBI Taxonomy" id="1224163"/>
    <lineage>
        <taxon>Bacteria</taxon>
        <taxon>Bacillati</taxon>
        <taxon>Actinomycetota</taxon>
        <taxon>Actinomycetes</taxon>
        <taxon>Mycobacteriales</taxon>
        <taxon>Corynebacteriaceae</taxon>
        <taxon>Corynebacterium</taxon>
    </lineage>
</organism>
<dbReference type="AlphaFoldDB" id="S5SRH0"/>
<dbReference type="GO" id="GO:0016491">
    <property type="term" value="F:oxidoreductase activity"/>
    <property type="evidence" value="ECO:0007669"/>
    <property type="project" value="UniProtKB-KW"/>
</dbReference>
<keyword evidence="3 5" id="KW-0862">Zinc</keyword>
<dbReference type="Pfam" id="PF00107">
    <property type="entry name" value="ADH_zinc_N"/>
    <property type="match status" value="1"/>
</dbReference>
<comment type="cofactor">
    <cofactor evidence="1 5">
        <name>Zn(2+)</name>
        <dbReference type="ChEBI" id="CHEBI:29105"/>
    </cofactor>
</comment>
<gene>
    <name evidence="7" type="ORF">B841_00520</name>
</gene>
<keyword evidence="8" id="KW-1185">Reference proteome</keyword>
<dbReference type="SUPFAM" id="SSF51735">
    <property type="entry name" value="NAD(P)-binding Rossmann-fold domains"/>
    <property type="match status" value="1"/>
</dbReference>
<dbReference type="PROSITE" id="PS00059">
    <property type="entry name" value="ADH_ZINC"/>
    <property type="match status" value="1"/>
</dbReference>
<sequence length="353" mass="36830">MTTMKAVVHTAYKTFPSLKDVPKPTPGPGEVLLKVAGAGACHSDVAIFDEFEEGLNPQMDPEFTLGHETSGWVEELGEGVKGIEHGAAYLIYGPVGCGVCRACTRGQDTYCENAAKMDYAGVGLGLDGGMAEYVVAPARNLVPLGEVDPIDAAPLADAGLTPYHAIKLALPHLNGGGKFALVIGLGGLGLVGVQILKALTGATIIATDMKEDAMAEAEKLGAITVPGGEGQVERILEITGGKGVDAAFDFVGVGATVKTAMDTAARQSRVTIVGIGNLSPYEWAFLGTPYEAELVSTYWGTVEELHEVVDMYAAGQISPQVTRYSLDDALEAYQLLVDGKLSGRAVIVPHGKK</sequence>
<evidence type="ECO:0000256" key="4">
    <source>
        <dbReference type="ARBA" id="ARBA00023002"/>
    </source>
</evidence>
<dbReference type="EMBL" id="CP003924">
    <property type="protein sequence ID" value="AGS33587.1"/>
    <property type="molecule type" value="Genomic_DNA"/>
</dbReference>
<evidence type="ECO:0000313" key="8">
    <source>
        <dbReference type="Proteomes" id="UP000015388"/>
    </source>
</evidence>
<dbReference type="InterPro" id="IPR050129">
    <property type="entry name" value="Zn_alcohol_dh"/>
</dbReference>